<comment type="caution">
    <text evidence="2">The sequence shown here is derived from an EMBL/GenBank/DDBJ whole genome shotgun (WGS) entry which is preliminary data.</text>
</comment>
<dbReference type="Proteomes" id="UP000324091">
    <property type="component" value="Chromosome 14"/>
</dbReference>
<keyword evidence="3" id="KW-1185">Reference proteome</keyword>
<reference evidence="2 3" key="1">
    <citation type="submission" date="2019-04" db="EMBL/GenBank/DDBJ databases">
        <title>Chromosome genome assembly for Takifugu flavidus.</title>
        <authorList>
            <person name="Xiao S."/>
        </authorList>
    </citation>
    <scope>NUCLEOTIDE SEQUENCE [LARGE SCALE GENOMIC DNA]</scope>
    <source>
        <strain evidence="2">HTHZ2018</strain>
        <tissue evidence="2">Muscle</tissue>
    </source>
</reference>
<evidence type="ECO:0000313" key="2">
    <source>
        <dbReference type="EMBL" id="TWW74085.1"/>
    </source>
</evidence>
<organism evidence="2 3">
    <name type="scientific">Takifugu flavidus</name>
    <name type="common">sansaifugu</name>
    <dbReference type="NCBI Taxonomy" id="433684"/>
    <lineage>
        <taxon>Eukaryota</taxon>
        <taxon>Metazoa</taxon>
        <taxon>Chordata</taxon>
        <taxon>Craniata</taxon>
        <taxon>Vertebrata</taxon>
        <taxon>Euteleostomi</taxon>
        <taxon>Actinopterygii</taxon>
        <taxon>Neopterygii</taxon>
        <taxon>Teleostei</taxon>
        <taxon>Neoteleostei</taxon>
        <taxon>Acanthomorphata</taxon>
        <taxon>Eupercaria</taxon>
        <taxon>Tetraodontiformes</taxon>
        <taxon>Tetradontoidea</taxon>
        <taxon>Tetraodontidae</taxon>
        <taxon>Takifugu</taxon>
    </lineage>
</organism>
<evidence type="ECO:0000313" key="3">
    <source>
        <dbReference type="Proteomes" id="UP000324091"/>
    </source>
</evidence>
<proteinExistence type="predicted"/>
<dbReference type="EMBL" id="RHFK02000006">
    <property type="protein sequence ID" value="TWW74085.1"/>
    <property type="molecule type" value="Genomic_DNA"/>
</dbReference>
<protein>
    <submittedName>
        <fullName evidence="2">Uncharacterized protein</fullName>
    </submittedName>
</protein>
<sequence length="148" mass="16512">MESQAEEKQSECVCETEVSGESENVEMVVEVTGESGEAGKRRNKRKSVMKDNGRDSKAGRLEDAAAGTDTSDYEYMSNSSELSNTLSDTQGNDFYPPRMYKSFLTQTKGVRGPDLPRQAPFFQSASLTDPEIFRLKKHMGKARKQLNL</sequence>
<dbReference type="AlphaFoldDB" id="A0A5C6P418"/>
<feature type="region of interest" description="Disordered" evidence="1">
    <location>
        <begin position="1"/>
        <end position="93"/>
    </location>
</feature>
<name>A0A5C6P418_9TELE</name>
<feature type="compositionally biased region" description="Polar residues" evidence="1">
    <location>
        <begin position="76"/>
        <end position="92"/>
    </location>
</feature>
<feature type="compositionally biased region" description="Basic and acidic residues" evidence="1">
    <location>
        <begin position="1"/>
        <end position="10"/>
    </location>
</feature>
<accession>A0A5C6P418</accession>
<gene>
    <name evidence="2" type="ORF">D4764_14G0000860</name>
</gene>
<evidence type="ECO:0000256" key="1">
    <source>
        <dbReference type="SAM" id="MobiDB-lite"/>
    </source>
</evidence>
<feature type="compositionally biased region" description="Basic and acidic residues" evidence="1">
    <location>
        <begin position="48"/>
        <end position="63"/>
    </location>
</feature>